<dbReference type="AlphaFoldDB" id="A0A2J8B0J1"/>
<comment type="subcellular location">
    <subcellularLocation>
        <location evidence="8 10">Cytoplasm</location>
    </subcellularLocation>
</comment>
<dbReference type="Proteomes" id="UP000236394">
    <property type="component" value="Unassembled WGS sequence"/>
</dbReference>
<comment type="pathway">
    <text evidence="8">Purine metabolism; AMP biosynthesis via salvage pathway; AMP from ADP: step 1/1.</text>
</comment>
<evidence type="ECO:0000256" key="1">
    <source>
        <dbReference type="ARBA" id="ARBA00022679"/>
    </source>
</evidence>
<dbReference type="UniPathway" id="UPA00588">
    <property type="reaction ID" value="UER00649"/>
</dbReference>
<evidence type="ECO:0000313" key="13">
    <source>
        <dbReference type="Proteomes" id="UP000236394"/>
    </source>
</evidence>
<evidence type="ECO:0000256" key="2">
    <source>
        <dbReference type="ARBA" id="ARBA00022723"/>
    </source>
</evidence>
<evidence type="ECO:0000313" key="12">
    <source>
        <dbReference type="EMBL" id="PNH18289.1"/>
    </source>
</evidence>
<feature type="binding site" evidence="8">
    <location>
        <begin position="28"/>
        <end position="33"/>
    </location>
    <ligand>
        <name>ATP</name>
        <dbReference type="ChEBI" id="CHEBI:30616"/>
    </ligand>
</feature>
<feature type="domain" description="Adenylate kinase active site lid" evidence="11">
    <location>
        <begin position="145"/>
        <end position="180"/>
    </location>
</feature>
<dbReference type="Pfam" id="PF05191">
    <property type="entry name" value="ADK_lid"/>
    <property type="match status" value="1"/>
</dbReference>
<comment type="function">
    <text evidence="8">Catalyzes the reversible transfer of the terminal phosphate group between ATP and AMP. Plays an important role in cellular energy homeostasis and in adenine nucleotide metabolism.</text>
</comment>
<dbReference type="InterPro" id="IPR007862">
    <property type="entry name" value="Adenylate_kinase_lid-dom"/>
</dbReference>
<dbReference type="InterPro" id="IPR027417">
    <property type="entry name" value="P-loop_NTPase"/>
</dbReference>
<dbReference type="FunFam" id="3.40.50.300:FF:000106">
    <property type="entry name" value="Adenylate kinase mitochondrial"/>
    <property type="match status" value="1"/>
</dbReference>
<comment type="catalytic activity">
    <reaction evidence="8 10">
        <text>AMP + ATP = 2 ADP</text>
        <dbReference type="Rhea" id="RHEA:12973"/>
        <dbReference type="ChEBI" id="CHEBI:30616"/>
        <dbReference type="ChEBI" id="CHEBI:456215"/>
        <dbReference type="ChEBI" id="CHEBI:456216"/>
        <dbReference type="EC" id="2.7.4.3"/>
    </reaction>
</comment>
<reference evidence="13" key="1">
    <citation type="submission" date="2017-04" db="EMBL/GenBank/DDBJ databases">
        <authorList>
            <person name="Bumgarner R.E."/>
            <person name="Fredricks D.N."/>
            <person name="Srinivasan S."/>
        </authorList>
    </citation>
    <scope>NUCLEOTIDE SEQUENCE [LARGE SCALE GENOMIC DNA]</scope>
    <source>
        <strain evidence="13">KA00405</strain>
    </source>
</reference>
<dbReference type="SUPFAM" id="SSF52540">
    <property type="entry name" value="P-loop containing nucleoside triphosphate hydrolases"/>
    <property type="match status" value="1"/>
</dbReference>
<feature type="region of interest" description="LID" evidence="8">
    <location>
        <begin position="144"/>
        <end position="181"/>
    </location>
</feature>
<dbReference type="GO" id="GO:0008270">
    <property type="term" value="F:zinc ion binding"/>
    <property type="evidence" value="ECO:0007669"/>
    <property type="project" value="UniProtKB-UniRule"/>
</dbReference>
<feature type="binding site" evidence="8">
    <location>
        <begin position="154"/>
        <end position="155"/>
    </location>
    <ligand>
        <name>ATP</name>
        <dbReference type="ChEBI" id="CHEBI:30616"/>
    </ligand>
</feature>
<feature type="binding site" evidence="8">
    <location>
        <begin position="103"/>
        <end position="106"/>
    </location>
    <ligand>
        <name>AMP</name>
        <dbReference type="ChEBI" id="CHEBI:456215"/>
    </ligand>
</feature>
<feature type="binding site" evidence="8">
    <location>
        <position position="110"/>
    </location>
    <ligand>
        <name>AMP</name>
        <dbReference type="ChEBI" id="CHEBI:456215"/>
    </ligand>
</feature>
<feature type="binding site" evidence="8">
    <location>
        <position position="171"/>
    </location>
    <ligand>
        <name>Zn(2+)</name>
        <dbReference type="ChEBI" id="CHEBI:29105"/>
        <note>structural</note>
    </ligand>
</feature>
<comment type="caution">
    <text evidence="12">The sequence shown here is derived from an EMBL/GenBank/DDBJ whole genome shotgun (WGS) entry which is preliminary data.</text>
</comment>
<evidence type="ECO:0000256" key="10">
    <source>
        <dbReference type="RuleBase" id="RU003331"/>
    </source>
</evidence>
<comment type="similarity">
    <text evidence="8 9">Belongs to the adenylate kinase family.</text>
</comment>
<keyword evidence="1 8" id="KW-0808">Transferase</keyword>
<dbReference type="Pfam" id="PF00406">
    <property type="entry name" value="ADK"/>
    <property type="match status" value="1"/>
</dbReference>
<dbReference type="EMBL" id="NBZD01000003">
    <property type="protein sequence ID" value="PNH18289.1"/>
    <property type="molecule type" value="Genomic_DNA"/>
</dbReference>
<dbReference type="InterPro" id="IPR033690">
    <property type="entry name" value="Adenylat_kinase_CS"/>
</dbReference>
<comment type="domain">
    <text evidence="8">Consists of three domains, a large central CORE domain and two small peripheral domains, NMPbind and LID, which undergo movements during catalysis. The LID domain closes over the site of phosphoryl transfer upon ATP binding. Assembling and dissambling the active center during each catalytic cycle provides an effective means to prevent ATP hydrolysis. Some bacteria have evolved a zinc-coordinating structure that stabilizes the LID domain.</text>
</comment>
<protein>
    <recommendedName>
        <fullName evidence="8 10">Adenylate kinase</fullName>
        <shortName evidence="8">AK</shortName>
        <ecNumber evidence="8 10">2.7.4.3</ecNumber>
    </recommendedName>
    <alternativeName>
        <fullName evidence="8">ATP-AMP transphosphorylase</fullName>
    </alternativeName>
    <alternativeName>
        <fullName evidence="8">ATP:AMP phosphotransferase</fullName>
    </alternativeName>
    <alternativeName>
        <fullName evidence="8">Adenylate monophosphate kinase</fullName>
    </alternativeName>
</protein>
<keyword evidence="2 8" id="KW-0479">Metal-binding</keyword>
<feature type="binding site" evidence="8">
    <location>
        <position position="54"/>
    </location>
    <ligand>
        <name>AMP</name>
        <dbReference type="ChEBI" id="CHEBI:456215"/>
    </ligand>
</feature>
<evidence type="ECO:0000259" key="11">
    <source>
        <dbReference type="Pfam" id="PF05191"/>
    </source>
</evidence>
<feature type="binding site" evidence="8">
    <location>
        <position position="49"/>
    </location>
    <ligand>
        <name>AMP</name>
        <dbReference type="ChEBI" id="CHEBI:456215"/>
    </ligand>
</feature>
<dbReference type="NCBIfam" id="TIGR01351">
    <property type="entry name" value="adk"/>
    <property type="match status" value="1"/>
</dbReference>
<feature type="binding site" evidence="8">
    <location>
        <position position="145"/>
    </location>
    <ligand>
        <name>ATP</name>
        <dbReference type="ChEBI" id="CHEBI:30616"/>
    </ligand>
</feature>
<evidence type="ECO:0000256" key="5">
    <source>
        <dbReference type="ARBA" id="ARBA00022777"/>
    </source>
</evidence>
<dbReference type="HAMAP" id="MF_00235">
    <property type="entry name" value="Adenylate_kinase_Adk"/>
    <property type="match status" value="1"/>
</dbReference>
<organism evidence="12 13">
    <name type="scientific">Mageeibacillus indolicus</name>
    <dbReference type="NCBI Taxonomy" id="884684"/>
    <lineage>
        <taxon>Bacteria</taxon>
        <taxon>Bacillati</taxon>
        <taxon>Bacillota</taxon>
        <taxon>Clostridia</taxon>
        <taxon>Eubacteriales</taxon>
        <taxon>Oscillospiraceae</taxon>
        <taxon>Mageeibacillus</taxon>
    </lineage>
</organism>
<keyword evidence="3 8" id="KW-0545">Nucleotide biosynthesis</keyword>
<dbReference type="GO" id="GO:0004017">
    <property type="term" value="F:AMP kinase activity"/>
    <property type="evidence" value="ECO:0007669"/>
    <property type="project" value="UniProtKB-UniRule"/>
</dbReference>
<dbReference type="PRINTS" id="PR00094">
    <property type="entry name" value="ADENYLTKNASE"/>
</dbReference>
<feature type="region of interest" description="NMP" evidence="8">
    <location>
        <begin position="48"/>
        <end position="77"/>
    </location>
</feature>
<dbReference type="EC" id="2.7.4.3" evidence="8 10"/>
<dbReference type="Gene3D" id="3.40.50.300">
    <property type="entry name" value="P-loop containing nucleotide triphosphate hydrolases"/>
    <property type="match status" value="1"/>
</dbReference>
<dbReference type="CDD" id="cd01428">
    <property type="entry name" value="ADK"/>
    <property type="match status" value="1"/>
</dbReference>
<gene>
    <name evidence="8" type="primary">adk</name>
    <name evidence="12" type="ORF">B7R76_05445</name>
</gene>
<evidence type="ECO:0000256" key="3">
    <source>
        <dbReference type="ARBA" id="ARBA00022727"/>
    </source>
</evidence>
<comment type="subunit">
    <text evidence="8 10">Monomer.</text>
</comment>
<dbReference type="InterPro" id="IPR000850">
    <property type="entry name" value="Adenylat/UMP-CMP_kin"/>
</dbReference>
<dbReference type="GO" id="GO:0005737">
    <property type="term" value="C:cytoplasm"/>
    <property type="evidence" value="ECO:0007669"/>
    <property type="project" value="UniProtKB-SubCell"/>
</dbReference>
<dbReference type="PANTHER" id="PTHR23359">
    <property type="entry name" value="NUCLEOTIDE KINASE"/>
    <property type="match status" value="1"/>
</dbReference>
<accession>A0A2J8B0J1</accession>
<name>A0A2J8B0J1_9FIRM</name>
<keyword evidence="8" id="KW-0963">Cytoplasm</keyword>
<feature type="binding site" evidence="8">
    <location>
        <position position="168"/>
    </location>
    <ligand>
        <name>Zn(2+)</name>
        <dbReference type="ChEBI" id="CHEBI:29105"/>
        <note>structural</note>
    </ligand>
</feature>
<evidence type="ECO:0000256" key="6">
    <source>
        <dbReference type="ARBA" id="ARBA00022833"/>
    </source>
</evidence>
<keyword evidence="4 8" id="KW-0547">Nucleotide-binding</keyword>
<feature type="binding site" evidence="8">
    <location>
        <position position="178"/>
    </location>
    <ligand>
        <name>AMP</name>
        <dbReference type="ChEBI" id="CHEBI:456215"/>
    </ligand>
</feature>
<feature type="binding site" evidence="8">
    <location>
        <position position="217"/>
    </location>
    <ligand>
        <name>ATP</name>
        <dbReference type="ChEBI" id="CHEBI:30616"/>
    </ligand>
</feature>
<keyword evidence="7 8" id="KW-0067">ATP-binding</keyword>
<evidence type="ECO:0000256" key="9">
    <source>
        <dbReference type="RuleBase" id="RU003330"/>
    </source>
</evidence>
<evidence type="ECO:0000256" key="4">
    <source>
        <dbReference type="ARBA" id="ARBA00022741"/>
    </source>
</evidence>
<feature type="binding site" evidence="8">
    <location>
        <position position="189"/>
    </location>
    <ligand>
        <name>AMP</name>
        <dbReference type="ChEBI" id="CHEBI:456215"/>
    </ligand>
</feature>
<keyword evidence="6 8" id="KW-0862">Zinc</keyword>
<dbReference type="InterPro" id="IPR006259">
    <property type="entry name" value="Adenyl_kin_sub"/>
</dbReference>
<dbReference type="GO" id="GO:0044209">
    <property type="term" value="P:AMP salvage"/>
    <property type="evidence" value="ECO:0007669"/>
    <property type="project" value="UniProtKB-UniRule"/>
</dbReference>
<feature type="binding site" evidence="8">
    <location>
        <position position="148"/>
    </location>
    <ligand>
        <name>Zn(2+)</name>
        <dbReference type="ChEBI" id="CHEBI:29105"/>
        <note>structural</note>
    </ligand>
</feature>
<dbReference type="GO" id="GO:0005524">
    <property type="term" value="F:ATP binding"/>
    <property type="evidence" value="ECO:0007669"/>
    <property type="project" value="UniProtKB-UniRule"/>
</dbReference>
<sequence>MQPSITLMFGGLIHEGTCMIIILLGPPGSGKGTVAEALCKMYPFRHVSTGDLFRSHIKNKTHLGQQIVEYMNAGQLVPDELTVKLIEHFLQKVAPQESIIFDGFPRTVNQAEKFDLLLPSFDRVVDYVLSLDVADDIIKNRLSGRRVCVNCGEVYNLAFFKPDEPKVCRDCQGELIQRKDDQPDVISSRLAVYHELTAPLVDYYAERKKLVHIDNSGTIDSIVRQVVERVNLEQK</sequence>
<dbReference type="NCBIfam" id="NF011100">
    <property type="entry name" value="PRK14527.1"/>
    <property type="match status" value="1"/>
</dbReference>
<evidence type="ECO:0000256" key="7">
    <source>
        <dbReference type="ARBA" id="ARBA00022840"/>
    </source>
</evidence>
<dbReference type="PROSITE" id="PS00113">
    <property type="entry name" value="ADENYLATE_KINASE"/>
    <property type="match status" value="1"/>
</dbReference>
<proteinExistence type="inferred from homology"/>
<dbReference type="NCBIfam" id="NF001381">
    <property type="entry name" value="PRK00279.1-3"/>
    <property type="match status" value="1"/>
</dbReference>
<evidence type="ECO:0000256" key="8">
    <source>
        <dbReference type="HAMAP-Rule" id="MF_00235"/>
    </source>
</evidence>
<feature type="binding site" evidence="8">
    <location>
        <begin position="75"/>
        <end position="77"/>
    </location>
    <ligand>
        <name>AMP</name>
        <dbReference type="ChEBI" id="CHEBI:456215"/>
    </ligand>
</feature>
<keyword evidence="5 8" id="KW-0418">Kinase</keyword>
<feature type="binding site" evidence="8">
    <location>
        <position position="151"/>
    </location>
    <ligand>
        <name>Zn(2+)</name>
        <dbReference type="ChEBI" id="CHEBI:29105"/>
        <note>structural</note>
    </ligand>
</feature>